<evidence type="ECO:0000313" key="2">
    <source>
        <dbReference type="EMBL" id="KAK9882274.1"/>
    </source>
</evidence>
<dbReference type="Proteomes" id="UP001431783">
    <property type="component" value="Unassembled WGS sequence"/>
</dbReference>
<gene>
    <name evidence="2" type="ORF">WA026_020380</name>
</gene>
<evidence type="ECO:0000313" key="3">
    <source>
        <dbReference type="Proteomes" id="UP001431783"/>
    </source>
</evidence>
<proteinExistence type="predicted"/>
<protein>
    <submittedName>
        <fullName evidence="2">Uncharacterized protein</fullName>
    </submittedName>
</protein>
<comment type="caution">
    <text evidence="2">The sequence shown here is derived from an EMBL/GenBank/DDBJ whole genome shotgun (WGS) entry which is preliminary data.</text>
</comment>
<accession>A0AAW1UGU2</accession>
<reference evidence="2 3" key="1">
    <citation type="submission" date="2023-03" db="EMBL/GenBank/DDBJ databases">
        <title>Genome insight into feeding habits of ladybird beetles.</title>
        <authorList>
            <person name="Li H.-S."/>
            <person name="Huang Y.-H."/>
            <person name="Pang H."/>
        </authorList>
    </citation>
    <scope>NUCLEOTIDE SEQUENCE [LARGE SCALE GENOMIC DNA]</scope>
    <source>
        <strain evidence="2">SYSU_2023b</strain>
        <tissue evidence="2">Whole body</tissue>
    </source>
</reference>
<organism evidence="2 3">
    <name type="scientific">Henosepilachna vigintioctopunctata</name>
    <dbReference type="NCBI Taxonomy" id="420089"/>
    <lineage>
        <taxon>Eukaryota</taxon>
        <taxon>Metazoa</taxon>
        <taxon>Ecdysozoa</taxon>
        <taxon>Arthropoda</taxon>
        <taxon>Hexapoda</taxon>
        <taxon>Insecta</taxon>
        <taxon>Pterygota</taxon>
        <taxon>Neoptera</taxon>
        <taxon>Endopterygota</taxon>
        <taxon>Coleoptera</taxon>
        <taxon>Polyphaga</taxon>
        <taxon>Cucujiformia</taxon>
        <taxon>Coccinelloidea</taxon>
        <taxon>Coccinellidae</taxon>
        <taxon>Epilachninae</taxon>
        <taxon>Epilachnini</taxon>
        <taxon>Henosepilachna</taxon>
    </lineage>
</organism>
<dbReference type="EMBL" id="JARQZJ010000074">
    <property type="protein sequence ID" value="KAK9882274.1"/>
    <property type="molecule type" value="Genomic_DNA"/>
</dbReference>
<feature type="region of interest" description="Disordered" evidence="1">
    <location>
        <begin position="147"/>
        <end position="167"/>
    </location>
</feature>
<dbReference type="AlphaFoldDB" id="A0AAW1UGU2"/>
<name>A0AAW1UGU2_9CUCU</name>
<keyword evidence="3" id="KW-1185">Reference proteome</keyword>
<sequence length="232" mass="26253">MIQLSTELIRNTERNRCNFFATAKAVCGAFALHVYEALISIIPIGVGAKQFHTDIHNRFDLIVTTVQDDCSNKLTNRCNTAHDSIGLSQGRRHPTRNSGIQNLITPRRSRRSLRAQYLQEESVITRAKKSLLGTNIRNYYLFGNNTVETPADRPNTPSRSRGSRSCVPERPELRGLVPGLKCRCFAITQKLRDTNQEFLGIYKNNDQYGYSLDHLGDQIEIPCVKVLDAFNL</sequence>
<evidence type="ECO:0000256" key="1">
    <source>
        <dbReference type="SAM" id="MobiDB-lite"/>
    </source>
</evidence>